<gene>
    <name evidence="1" type="ORF">FDT80_00580</name>
</gene>
<accession>A0A5S3PNP7</accession>
<name>A0A5S3PNP7_9RHOB</name>
<organism evidence="1 2">
    <name type="scientific">Sulfitobacter sabulilitoris</name>
    <dbReference type="NCBI Taxonomy" id="2562655"/>
    <lineage>
        <taxon>Bacteria</taxon>
        <taxon>Pseudomonadati</taxon>
        <taxon>Pseudomonadota</taxon>
        <taxon>Alphaproteobacteria</taxon>
        <taxon>Rhodobacterales</taxon>
        <taxon>Roseobacteraceae</taxon>
        <taxon>Sulfitobacter</taxon>
    </lineage>
</organism>
<reference evidence="1 2" key="1">
    <citation type="submission" date="2019-05" db="EMBL/GenBank/DDBJ databases">
        <title>Sulfitobacter sabulilitoris sp. nov., isolated from a marine sand.</title>
        <authorList>
            <person name="Yoon J.-H."/>
        </authorList>
    </citation>
    <scope>NUCLEOTIDE SEQUENCE [LARGE SCALE GENOMIC DNA]</scope>
    <source>
        <strain evidence="1 2">HSMS-29</strain>
    </source>
</reference>
<comment type="caution">
    <text evidence="1">The sequence shown here is derived from an EMBL/GenBank/DDBJ whole genome shotgun (WGS) entry which is preliminary data.</text>
</comment>
<dbReference type="OrthoDB" id="5572566at2"/>
<dbReference type="EMBL" id="VANS01000001">
    <property type="protein sequence ID" value="TMM54135.1"/>
    <property type="molecule type" value="Genomic_DNA"/>
</dbReference>
<keyword evidence="2" id="KW-1185">Reference proteome</keyword>
<evidence type="ECO:0000313" key="2">
    <source>
        <dbReference type="Proteomes" id="UP000309550"/>
    </source>
</evidence>
<dbReference type="AlphaFoldDB" id="A0A5S3PNP7"/>
<proteinExistence type="predicted"/>
<evidence type="ECO:0000313" key="1">
    <source>
        <dbReference type="EMBL" id="TMM54135.1"/>
    </source>
</evidence>
<protein>
    <submittedName>
        <fullName evidence="1">Uncharacterized protein</fullName>
    </submittedName>
</protein>
<dbReference type="RefSeq" id="WP_138660309.1">
    <property type="nucleotide sequence ID" value="NZ_VANS01000001.1"/>
</dbReference>
<sequence>MTQRFDDLRKVPDQPAVRLLALANAKLMATLGTPASASVSEVMTALDAQGAYVDMLRLMSVALPPRERTWWACLAARDLIGPVDKLPRPLELSEDWVRKPSDATRAAARDAIDLADMDDDTVLCATSVIFCDDTLGPGDLAQYAAPPGAASAAVFAMNVTALDLGDDVAQTAAVLIDRALDIARGGNGQLPLPVATQAEETAP</sequence>
<dbReference type="Proteomes" id="UP000309550">
    <property type="component" value="Unassembled WGS sequence"/>
</dbReference>
<dbReference type="InterPro" id="IPR053855">
    <property type="entry name" value="DUF6931"/>
</dbReference>
<dbReference type="Pfam" id="PF22011">
    <property type="entry name" value="DUF6931"/>
    <property type="match status" value="1"/>
</dbReference>